<feature type="transmembrane region" description="Helical" evidence="1">
    <location>
        <begin position="342"/>
        <end position="361"/>
    </location>
</feature>
<protein>
    <recommendedName>
        <fullName evidence="4">NnrS family protein</fullName>
    </recommendedName>
</protein>
<keyword evidence="1" id="KW-0472">Membrane</keyword>
<feature type="transmembrane region" description="Helical" evidence="1">
    <location>
        <begin position="273"/>
        <end position="291"/>
    </location>
</feature>
<feature type="transmembrane region" description="Helical" evidence="1">
    <location>
        <begin position="100"/>
        <end position="117"/>
    </location>
</feature>
<feature type="transmembrane region" description="Helical" evidence="1">
    <location>
        <begin position="242"/>
        <end position="261"/>
    </location>
</feature>
<feature type="transmembrane region" description="Helical" evidence="1">
    <location>
        <begin position="151"/>
        <end position="170"/>
    </location>
</feature>
<gene>
    <name evidence="2" type="ORF">BTA35_0206960</name>
</gene>
<feature type="transmembrane region" description="Helical" evidence="1">
    <location>
        <begin position="27"/>
        <end position="50"/>
    </location>
</feature>
<organism evidence="2 3">
    <name type="scientific">Oceanospirillum linum</name>
    <dbReference type="NCBI Taxonomy" id="966"/>
    <lineage>
        <taxon>Bacteria</taxon>
        <taxon>Pseudomonadati</taxon>
        <taxon>Pseudomonadota</taxon>
        <taxon>Gammaproteobacteria</taxon>
        <taxon>Oceanospirillales</taxon>
        <taxon>Oceanospirillaceae</taxon>
        <taxon>Oceanospirillum</taxon>
    </lineage>
</organism>
<dbReference type="RefSeq" id="WP_078319089.1">
    <property type="nucleotide sequence ID" value="NZ_FXTS01000002.1"/>
</dbReference>
<reference evidence="2" key="1">
    <citation type="submission" date="2017-02" db="EMBL/GenBank/DDBJ databases">
        <title>Draft Genome Sequence of the Salt Water Bacterium Oceanospirillum linum ATCC 11336.</title>
        <authorList>
            <person name="Trachtenberg A.M."/>
            <person name="Carney J.G."/>
            <person name="Linnane J.D."/>
            <person name="Rheaume B.A."/>
            <person name="Pitts N.L."/>
            <person name="Mykles D.L."/>
            <person name="Maclea K.S."/>
        </authorList>
    </citation>
    <scope>NUCLEOTIDE SEQUENCE [LARGE SCALE GENOMIC DNA]</scope>
    <source>
        <strain evidence="2">ATCC 11336</strain>
    </source>
</reference>
<feature type="transmembrane region" description="Helical" evidence="1">
    <location>
        <begin position="123"/>
        <end position="144"/>
    </location>
</feature>
<dbReference type="Pfam" id="PF05940">
    <property type="entry name" value="NnrS"/>
    <property type="match status" value="1"/>
</dbReference>
<evidence type="ECO:0000313" key="3">
    <source>
        <dbReference type="Proteomes" id="UP000190064"/>
    </source>
</evidence>
<evidence type="ECO:0008006" key="4">
    <source>
        <dbReference type="Google" id="ProtNLM"/>
    </source>
</evidence>
<dbReference type="InterPro" id="IPR010266">
    <property type="entry name" value="NnrS"/>
</dbReference>
<feature type="transmembrane region" description="Helical" evidence="1">
    <location>
        <begin position="182"/>
        <end position="207"/>
    </location>
</feature>
<dbReference type="AlphaFoldDB" id="A0A1T1HD61"/>
<dbReference type="EMBL" id="MTSD02000002">
    <property type="protein sequence ID" value="OOV87742.1"/>
    <property type="molecule type" value="Genomic_DNA"/>
</dbReference>
<evidence type="ECO:0000256" key="1">
    <source>
        <dbReference type="SAM" id="Phobius"/>
    </source>
</evidence>
<accession>A0A1T1HD61</accession>
<comment type="caution">
    <text evidence="2">The sequence shown here is derived from an EMBL/GenBank/DDBJ whole genome shotgun (WGS) entry which is preliminary data.</text>
</comment>
<feature type="transmembrane region" description="Helical" evidence="1">
    <location>
        <begin position="70"/>
        <end position="88"/>
    </location>
</feature>
<keyword evidence="1" id="KW-1133">Transmembrane helix</keyword>
<dbReference type="STRING" id="966.BTA35_0206960"/>
<evidence type="ECO:0000313" key="2">
    <source>
        <dbReference type="EMBL" id="OOV87742.1"/>
    </source>
</evidence>
<feature type="transmembrane region" description="Helical" evidence="1">
    <location>
        <begin position="373"/>
        <end position="390"/>
    </location>
</feature>
<dbReference type="Proteomes" id="UP000190064">
    <property type="component" value="Unassembled WGS sequence"/>
</dbReference>
<feature type="transmembrane region" description="Helical" evidence="1">
    <location>
        <begin position="303"/>
        <end position="322"/>
    </location>
</feature>
<keyword evidence="1" id="KW-0812">Transmembrane</keyword>
<sequence length="398" mass="43825">MAASQLSYRSDLKFSSGALFSLGFRPFFLLGALFAVVLMLGWVFQLRGVALPFAAGDNYYPGVLWHSHELIFGFATAIISGFLLTAVGNWTGQKMLHGRGLAALVLLWTAGRIAPFLPLEPLFVALIDLAFYPLLTLAIALPILKSGNMRNLVFIIFCGLLILMNLLVHLDRLDIAPGMAHLGIYGALNIIVLVMLIIGGRVIPFFTERATPEYRGQQIAWVEKLVIPVAVITFLNDLWQPLASWAYILSGLLGLLLLLRVGGWFDRRVLSNPLLWILHGGYLMIGLGFMLRATLPWTGWSPFIYIHALTLGGIGLLTLGMMSRVSLGHTGRPLILPVQMHVAFYCLLLAVIARVFAMAILQKPFLYDLSATGWILAFGLFVYTYLPALVSPRADGKS</sequence>
<proteinExistence type="predicted"/>
<keyword evidence="3" id="KW-1185">Reference proteome</keyword>
<name>A0A1T1HD61_OCELI</name>